<dbReference type="AlphaFoldDB" id="A0A3S3PBA0"/>
<proteinExistence type="predicted"/>
<comment type="caution">
    <text evidence="1">The sequence shown here is derived from an EMBL/GenBank/DDBJ whole genome shotgun (WGS) entry which is preliminary data.</text>
</comment>
<keyword evidence="2" id="KW-1185">Reference proteome</keyword>
<organism evidence="1 2">
    <name type="scientific">Paenirhodobacter huangdaonensis</name>
    <dbReference type="NCBI Taxonomy" id="2501515"/>
    <lineage>
        <taxon>Bacteria</taxon>
        <taxon>Pseudomonadati</taxon>
        <taxon>Pseudomonadota</taxon>
        <taxon>Alphaproteobacteria</taxon>
        <taxon>Rhodobacterales</taxon>
        <taxon>Rhodobacter group</taxon>
        <taxon>Paenirhodobacter</taxon>
    </lineage>
</organism>
<evidence type="ECO:0008006" key="3">
    <source>
        <dbReference type="Google" id="ProtNLM"/>
    </source>
</evidence>
<protein>
    <recommendedName>
        <fullName evidence="3">Mobilization protein</fullName>
    </recommendedName>
</protein>
<evidence type="ECO:0000313" key="2">
    <source>
        <dbReference type="Proteomes" id="UP000288071"/>
    </source>
</evidence>
<dbReference type="RefSeq" id="WP_113900819.1">
    <property type="nucleotide sequence ID" value="NZ_JBHSOM010000024.1"/>
</dbReference>
<reference evidence="2" key="1">
    <citation type="submission" date="2019-01" db="EMBL/GenBank/DDBJ databases">
        <title>Sinorhodobacter populi sp. nov. isolated from the symptomatic bark tissue of Populus euramericana canker.</title>
        <authorList>
            <person name="Li Y."/>
        </authorList>
    </citation>
    <scope>NUCLEOTIDE SEQUENCE [LARGE SCALE GENOMIC DNA]</scope>
    <source>
        <strain evidence="2">CGMCC 1.12963</strain>
    </source>
</reference>
<name>A0A3S3PBA0_9RHOB</name>
<gene>
    <name evidence="1" type="ORF">EOW66_19120</name>
</gene>
<evidence type="ECO:0000313" key="1">
    <source>
        <dbReference type="EMBL" id="RWR47708.1"/>
    </source>
</evidence>
<dbReference type="Proteomes" id="UP000288071">
    <property type="component" value="Unassembled WGS sequence"/>
</dbReference>
<reference evidence="1 2" key="2">
    <citation type="submission" date="2019-01" db="EMBL/GenBank/DDBJ databases">
        <title>Sinorhodobacter populi sp. nov. isolated from the symptomatic bark tissue of Populus euramericana canker.</title>
        <authorList>
            <person name="Xu G."/>
        </authorList>
    </citation>
    <scope>NUCLEOTIDE SEQUENCE [LARGE SCALE GENOMIC DNA]</scope>
    <source>
        <strain evidence="1 2">CGMCC 1.12963</strain>
    </source>
</reference>
<accession>A0A3S3PBA0</accession>
<dbReference type="EMBL" id="SAVA01000018">
    <property type="protein sequence ID" value="RWR47708.1"/>
    <property type="molecule type" value="Genomic_DNA"/>
</dbReference>
<sequence length="110" mass="12133">MARPRKADSEKAKPREIHVADAVWSAIRTEAAAADLSVSQYLIRCRDSSPRPCNPTHLIHLIEELQKTHRALERVADGLSGANKVNVLTAHLPLISIERRLAQILADATP</sequence>